<accession>A0A5N6LUW7</accession>
<dbReference type="Pfam" id="PF00609">
    <property type="entry name" value="DAGK_acc"/>
    <property type="match status" value="1"/>
</dbReference>
<protein>
    <recommendedName>
        <fullName evidence="1">Diacylglycerol kinase accessory domain-containing protein</fullName>
    </recommendedName>
</protein>
<dbReference type="OrthoDB" id="1611471at2759"/>
<dbReference type="GO" id="GO:0004143">
    <property type="term" value="F:ATP-dependent diacylglycerol kinase activity"/>
    <property type="evidence" value="ECO:0007669"/>
    <property type="project" value="InterPro"/>
</dbReference>
<dbReference type="EMBL" id="SZYD01000018">
    <property type="protein sequence ID" value="KAD2805357.1"/>
    <property type="molecule type" value="Genomic_DNA"/>
</dbReference>
<name>A0A5N6LUW7_9ASTR</name>
<keyword evidence="3" id="KW-1185">Reference proteome</keyword>
<dbReference type="Proteomes" id="UP000326396">
    <property type="component" value="Linkage Group LG8"/>
</dbReference>
<evidence type="ECO:0000313" key="3">
    <source>
        <dbReference type="Proteomes" id="UP000326396"/>
    </source>
</evidence>
<organism evidence="2 3">
    <name type="scientific">Mikania micrantha</name>
    <name type="common">bitter vine</name>
    <dbReference type="NCBI Taxonomy" id="192012"/>
    <lineage>
        <taxon>Eukaryota</taxon>
        <taxon>Viridiplantae</taxon>
        <taxon>Streptophyta</taxon>
        <taxon>Embryophyta</taxon>
        <taxon>Tracheophyta</taxon>
        <taxon>Spermatophyta</taxon>
        <taxon>Magnoliopsida</taxon>
        <taxon>eudicotyledons</taxon>
        <taxon>Gunneridae</taxon>
        <taxon>Pentapetalae</taxon>
        <taxon>asterids</taxon>
        <taxon>campanulids</taxon>
        <taxon>Asterales</taxon>
        <taxon>Asteraceae</taxon>
        <taxon>Asteroideae</taxon>
        <taxon>Heliantheae alliance</taxon>
        <taxon>Eupatorieae</taxon>
        <taxon>Mikania</taxon>
    </lineage>
</organism>
<dbReference type="AlphaFoldDB" id="A0A5N6LUW7"/>
<comment type="caution">
    <text evidence="2">The sequence shown here is derived from an EMBL/GenBank/DDBJ whole genome shotgun (WGS) entry which is preliminary data.</text>
</comment>
<dbReference type="GO" id="GO:0007200">
    <property type="term" value="P:phospholipase C-activating G protein-coupled receptor signaling pathway"/>
    <property type="evidence" value="ECO:0007669"/>
    <property type="project" value="InterPro"/>
</dbReference>
<dbReference type="InterPro" id="IPR000756">
    <property type="entry name" value="Diacylglycerol_kin_accessory"/>
</dbReference>
<sequence>MLYPTNAAMLAKKMKNMVVRWKDAEGVLVANIGNYMGGVNLWKNEDDNYDDFDPQSMHDGRLKIVTLTDVDGDGDDDRWRPRLRRSRGGTTVDAVMRSTLFDLELEVMTVAIL</sequence>
<evidence type="ECO:0000313" key="2">
    <source>
        <dbReference type="EMBL" id="KAD2805357.1"/>
    </source>
</evidence>
<feature type="domain" description="Diacylglycerol kinase accessory" evidence="1">
    <location>
        <begin position="12"/>
        <end position="70"/>
    </location>
</feature>
<proteinExistence type="predicted"/>
<gene>
    <name evidence="2" type="ORF">E3N88_38734</name>
</gene>
<evidence type="ECO:0000259" key="1">
    <source>
        <dbReference type="Pfam" id="PF00609"/>
    </source>
</evidence>
<reference evidence="2 3" key="1">
    <citation type="submission" date="2019-05" db="EMBL/GenBank/DDBJ databases">
        <title>Mikania micrantha, genome provides insights into the molecular mechanism of rapid growth.</title>
        <authorList>
            <person name="Liu B."/>
        </authorList>
    </citation>
    <scope>NUCLEOTIDE SEQUENCE [LARGE SCALE GENOMIC DNA]</scope>
    <source>
        <strain evidence="2">NLD-2019</strain>
        <tissue evidence="2">Leaf</tissue>
    </source>
</reference>